<gene>
    <name evidence="2" type="ORF">EVAR_87809_1</name>
</gene>
<evidence type="ECO:0000313" key="3">
    <source>
        <dbReference type="Proteomes" id="UP000299102"/>
    </source>
</evidence>
<dbReference type="AlphaFoldDB" id="A0A4C1Z5X3"/>
<dbReference type="Proteomes" id="UP000299102">
    <property type="component" value="Unassembled WGS sequence"/>
</dbReference>
<evidence type="ECO:0000313" key="2">
    <source>
        <dbReference type="EMBL" id="GBP82563.1"/>
    </source>
</evidence>
<accession>A0A4C1Z5X3</accession>
<sequence length="117" mass="13066">MLKAQHRTKSMPSLLKGLPPFRANPREAAPSSYTSEGCSQTLCGKALKKLRDLCADRELERPMDFCELPYRAHSLELSFESVEDLDPLTMDRLAIVGSHIYTDGSRIEGKVRAALTE</sequence>
<comment type="caution">
    <text evidence="2">The sequence shown here is derived from an EMBL/GenBank/DDBJ whole genome shotgun (WGS) entry which is preliminary data.</text>
</comment>
<organism evidence="2 3">
    <name type="scientific">Eumeta variegata</name>
    <name type="common">Bagworm moth</name>
    <name type="synonym">Eumeta japonica</name>
    <dbReference type="NCBI Taxonomy" id="151549"/>
    <lineage>
        <taxon>Eukaryota</taxon>
        <taxon>Metazoa</taxon>
        <taxon>Ecdysozoa</taxon>
        <taxon>Arthropoda</taxon>
        <taxon>Hexapoda</taxon>
        <taxon>Insecta</taxon>
        <taxon>Pterygota</taxon>
        <taxon>Neoptera</taxon>
        <taxon>Endopterygota</taxon>
        <taxon>Lepidoptera</taxon>
        <taxon>Glossata</taxon>
        <taxon>Ditrysia</taxon>
        <taxon>Tineoidea</taxon>
        <taxon>Psychidae</taxon>
        <taxon>Oiketicinae</taxon>
        <taxon>Eumeta</taxon>
    </lineage>
</organism>
<name>A0A4C1Z5X3_EUMVA</name>
<feature type="region of interest" description="Disordered" evidence="1">
    <location>
        <begin position="1"/>
        <end position="37"/>
    </location>
</feature>
<dbReference type="EMBL" id="BGZK01001571">
    <property type="protein sequence ID" value="GBP82563.1"/>
    <property type="molecule type" value="Genomic_DNA"/>
</dbReference>
<reference evidence="2 3" key="1">
    <citation type="journal article" date="2019" name="Commun. Biol.">
        <title>The bagworm genome reveals a unique fibroin gene that provides high tensile strength.</title>
        <authorList>
            <person name="Kono N."/>
            <person name="Nakamura H."/>
            <person name="Ohtoshi R."/>
            <person name="Tomita M."/>
            <person name="Numata K."/>
            <person name="Arakawa K."/>
        </authorList>
    </citation>
    <scope>NUCLEOTIDE SEQUENCE [LARGE SCALE GENOMIC DNA]</scope>
</reference>
<proteinExistence type="predicted"/>
<keyword evidence="3" id="KW-1185">Reference proteome</keyword>
<evidence type="ECO:0000256" key="1">
    <source>
        <dbReference type="SAM" id="MobiDB-lite"/>
    </source>
</evidence>
<protein>
    <submittedName>
        <fullName evidence="2">Uncharacterized protein</fullName>
    </submittedName>
</protein>
<dbReference type="OrthoDB" id="7554985at2759"/>